<gene>
    <name evidence="10" type="ORF">E3P86_02282</name>
    <name evidence="9" type="ORF">E3P90_03546</name>
</gene>
<evidence type="ECO:0000313" key="12">
    <source>
        <dbReference type="Proteomes" id="UP000310689"/>
    </source>
</evidence>
<evidence type="ECO:0000256" key="4">
    <source>
        <dbReference type="ARBA" id="ARBA00019827"/>
    </source>
</evidence>
<keyword evidence="7" id="KW-0539">Nucleus</keyword>
<reference evidence="11 12" key="1">
    <citation type="submission" date="2019-03" db="EMBL/GenBank/DDBJ databases">
        <title>Sequencing 23 genomes of Wallemia ichthyophaga.</title>
        <authorList>
            <person name="Gostincar C."/>
        </authorList>
    </citation>
    <scope>NUCLEOTIDE SEQUENCE [LARGE SCALE GENOMIC DNA]</scope>
    <source>
        <strain evidence="10 12">EXF-6200</strain>
        <strain evidence="9 11">EXF-8621</strain>
    </source>
</reference>
<name>A0A4T0J0Z2_WALIC</name>
<evidence type="ECO:0000256" key="2">
    <source>
        <dbReference type="ARBA" id="ARBA00006916"/>
    </source>
</evidence>
<comment type="caution">
    <text evidence="9">The sequence shown here is derived from an EMBL/GenBank/DDBJ whole genome shotgun (WGS) entry which is preliminary data.</text>
</comment>
<feature type="region of interest" description="Disordered" evidence="8">
    <location>
        <begin position="118"/>
        <end position="140"/>
    </location>
</feature>
<dbReference type="InterPro" id="IPR050786">
    <property type="entry name" value="EFG1_rRNA-proc"/>
</dbReference>
<evidence type="ECO:0000256" key="5">
    <source>
        <dbReference type="ARBA" id="ARBA00022552"/>
    </source>
</evidence>
<dbReference type="EMBL" id="SPOF01000052">
    <property type="protein sequence ID" value="TIB08737.1"/>
    <property type="molecule type" value="Genomic_DNA"/>
</dbReference>
<accession>A0A4T0J0Z2</accession>
<feature type="compositionally biased region" description="Basic and acidic residues" evidence="8">
    <location>
        <begin position="124"/>
        <end position="136"/>
    </location>
</feature>
<keyword evidence="6" id="KW-0175">Coiled coil</keyword>
<comment type="similarity">
    <text evidence="2">Belongs to the EFG1 family.</text>
</comment>
<keyword evidence="5" id="KW-0698">rRNA processing</keyword>
<evidence type="ECO:0000256" key="7">
    <source>
        <dbReference type="ARBA" id="ARBA00023242"/>
    </source>
</evidence>
<evidence type="ECO:0000256" key="8">
    <source>
        <dbReference type="SAM" id="MobiDB-lite"/>
    </source>
</evidence>
<dbReference type="AlphaFoldDB" id="A0A4T0J0Z2"/>
<feature type="region of interest" description="Disordered" evidence="8">
    <location>
        <begin position="160"/>
        <end position="209"/>
    </location>
</feature>
<organism evidence="9 11">
    <name type="scientific">Wallemia ichthyophaga</name>
    <dbReference type="NCBI Taxonomy" id="245174"/>
    <lineage>
        <taxon>Eukaryota</taxon>
        <taxon>Fungi</taxon>
        <taxon>Dikarya</taxon>
        <taxon>Basidiomycota</taxon>
        <taxon>Wallemiomycotina</taxon>
        <taxon>Wallemiomycetes</taxon>
        <taxon>Wallemiales</taxon>
        <taxon>Wallemiaceae</taxon>
        <taxon>Wallemia</taxon>
    </lineage>
</organism>
<evidence type="ECO:0000313" key="9">
    <source>
        <dbReference type="EMBL" id="TIB08737.1"/>
    </source>
</evidence>
<dbReference type="PANTHER" id="PTHR33911">
    <property type="entry name" value="RRNA-PROCESSING PROTEIN EFG1"/>
    <property type="match status" value="1"/>
</dbReference>
<sequence>MAISKIKAAIRSHHRRLDKGVDEETKQSISRKLDGLNYELNKVKEDELSRKMSSRYHKIKFIEKRKLFRLINSIKNNKINKNDTHPDSKRALFKYRQQLNYIINYPTNIKYISVLHSPSNSADTKSRQEKLDDVESKMNAGDISSTPELIVFKSLQSDNVNEVEGSKGSKQKPQTQESQKSHKSQKSHHHQPSEDSDDQANLSADDFFE</sequence>
<evidence type="ECO:0000256" key="1">
    <source>
        <dbReference type="ARBA" id="ARBA00004604"/>
    </source>
</evidence>
<evidence type="ECO:0000256" key="3">
    <source>
        <dbReference type="ARBA" id="ARBA00018689"/>
    </source>
</evidence>
<dbReference type="OMA" id="KPHRIQE"/>
<dbReference type="Proteomes" id="UP000310689">
    <property type="component" value="Unassembled WGS sequence"/>
</dbReference>
<feature type="compositionally biased region" description="Basic residues" evidence="8">
    <location>
        <begin position="181"/>
        <end position="190"/>
    </location>
</feature>
<comment type="subcellular location">
    <subcellularLocation>
        <location evidence="1">Nucleus</location>
        <location evidence="1">Nucleolus</location>
    </subcellularLocation>
</comment>
<dbReference type="GO" id="GO:0000462">
    <property type="term" value="P:maturation of SSU-rRNA from tricistronic rRNA transcript (SSU-rRNA, 5.8S rRNA, LSU-rRNA)"/>
    <property type="evidence" value="ECO:0007669"/>
    <property type="project" value="TreeGrafter"/>
</dbReference>
<evidence type="ECO:0000313" key="11">
    <source>
        <dbReference type="Proteomes" id="UP000306954"/>
    </source>
</evidence>
<evidence type="ECO:0000256" key="6">
    <source>
        <dbReference type="ARBA" id="ARBA00023054"/>
    </source>
</evidence>
<evidence type="ECO:0000313" key="10">
    <source>
        <dbReference type="EMBL" id="TIB37163.1"/>
    </source>
</evidence>
<protein>
    <recommendedName>
        <fullName evidence="3">rRNA-processing protein EFG1</fullName>
    </recommendedName>
    <alternativeName>
        <fullName evidence="4">rRNA-processing protein efg1</fullName>
    </alternativeName>
</protein>
<dbReference type="InterPro" id="IPR019310">
    <property type="entry name" value="Efg1"/>
</dbReference>
<dbReference type="Pfam" id="PF10153">
    <property type="entry name" value="Efg1"/>
    <property type="match status" value="1"/>
</dbReference>
<dbReference type="OrthoDB" id="47732at2759"/>
<dbReference type="PANTHER" id="PTHR33911:SF1">
    <property type="entry name" value="RRNA-PROCESSING PROTEIN EFG1"/>
    <property type="match status" value="1"/>
</dbReference>
<proteinExistence type="inferred from homology"/>
<dbReference type="Proteomes" id="UP000306954">
    <property type="component" value="Unassembled WGS sequence"/>
</dbReference>
<dbReference type="GO" id="GO:0030688">
    <property type="term" value="C:preribosome, small subunit precursor"/>
    <property type="evidence" value="ECO:0007669"/>
    <property type="project" value="TreeGrafter"/>
</dbReference>
<dbReference type="GO" id="GO:0005730">
    <property type="term" value="C:nucleolus"/>
    <property type="evidence" value="ECO:0007669"/>
    <property type="project" value="UniProtKB-SubCell"/>
</dbReference>
<dbReference type="EMBL" id="SPOI01000109">
    <property type="protein sequence ID" value="TIB37163.1"/>
    <property type="molecule type" value="Genomic_DNA"/>
</dbReference>